<sequence>MRAFCRLSLLTAFCCVAALADAEPAVVSDHSQPTADPDQAPETKSSPQTLPELEVLGRQLDLIGQAVSASEGYVGRDDIAGRPRVRSGDLLELVPGMVATQHSGSGKANQYFLRGFNLDHGTDFATFVDAMPVNLRSHGHGQGYSDLNFLIPELVEALSYRKGTYYADVGDFSAAGSARFQIADQLPHGLAEATLGEFGYARGLVADSGRHADTEWLYGIETQQYDGPWADIEESVEKLNLTLRVGHELGSGRVHVQAMAYDNEWNAPDQIPARAVAQGLITLLGSLDTTLGGNSSRTSVSGGWTGAAFGGDLKAQAYWIDSDFKLWSNFTYFLDDPDNGDQFQQFDRRTVHGLAVTQSWQQSRVRWQLGLDYRYDDIDAIGLYRTRARQYLSTVREDSIDEQSVGLFVAADADLSETWRVYAGLRQDWFEFEVDAGNPQNSGREQADLASAKLALVHRPTESFEWYLSAGQGFHSNDARGVTLQVDPVTGEPAESADPLVRSEGAELGARWYWSERFHASFAYWHLHLDSELLFVGDAGNTEASFPSDRNGAELGIYFFPSEQLAADLEVSYTEARFAEQPSNADAIPGAIPWVVAAGVTWRTASDWSVGARIRHFGRYALIEDGSAQASGSTTVNLRVGRDWDRFSAHVEVLNLLDTDAHDIDYFYPSHLPGEPEGGIDDLHFHPIEPRAIRLSFGWRF</sequence>
<dbReference type="EMBL" id="CP027860">
    <property type="protein sequence ID" value="AVP99074.1"/>
    <property type="molecule type" value="Genomic_DNA"/>
</dbReference>
<dbReference type="KEGG" id="xba:C7S18_18720"/>
<evidence type="ECO:0000256" key="2">
    <source>
        <dbReference type="ARBA" id="ARBA00022448"/>
    </source>
</evidence>
<dbReference type="Gene3D" id="2.170.130.10">
    <property type="entry name" value="TonB-dependent receptor, plug domain"/>
    <property type="match status" value="1"/>
</dbReference>
<dbReference type="PROSITE" id="PS52016">
    <property type="entry name" value="TONB_DEPENDENT_REC_3"/>
    <property type="match status" value="1"/>
</dbReference>
<dbReference type="GO" id="GO:0009279">
    <property type="term" value="C:cell outer membrane"/>
    <property type="evidence" value="ECO:0007669"/>
    <property type="project" value="UniProtKB-SubCell"/>
</dbReference>
<evidence type="ECO:0000256" key="10">
    <source>
        <dbReference type="SAM" id="MobiDB-lite"/>
    </source>
</evidence>
<keyword evidence="4 8" id="KW-0812">Transmembrane</keyword>
<dbReference type="GO" id="GO:0044718">
    <property type="term" value="P:siderophore transmembrane transport"/>
    <property type="evidence" value="ECO:0007669"/>
    <property type="project" value="TreeGrafter"/>
</dbReference>
<keyword evidence="6 8" id="KW-0472">Membrane</keyword>
<feature type="domain" description="TonB-dependent receptor-like beta-barrel" evidence="12">
    <location>
        <begin position="288"/>
        <end position="656"/>
    </location>
</feature>
<dbReference type="GO" id="GO:0015344">
    <property type="term" value="F:siderophore uptake transmembrane transporter activity"/>
    <property type="evidence" value="ECO:0007669"/>
    <property type="project" value="TreeGrafter"/>
</dbReference>
<dbReference type="OrthoDB" id="99480at2"/>
<reference evidence="14 15" key="2">
    <citation type="submission" date="2018-03" db="EMBL/GenBank/DDBJ databases">
        <authorList>
            <person name="Keele B.F."/>
        </authorList>
    </citation>
    <scope>NUCLEOTIDE SEQUENCE [LARGE SCALE GENOMIC DNA]</scope>
    <source>
        <strain evidence="14 15">D13</strain>
    </source>
</reference>
<dbReference type="InterPro" id="IPR012910">
    <property type="entry name" value="Plug_dom"/>
</dbReference>
<feature type="signal peptide" evidence="11">
    <location>
        <begin position="1"/>
        <end position="20"/>
    </location>
</feature>
<keyword evidence="14" id="KW-0675">Receptor</keyword>
<evidence type="ECO:0000313" key="15">
    <source>
        <dbReference type="Proteomes" id="UP000241074"/>
    </source>
</evidence>
<evidence type="ECO:0000313" key="14">
    <source>
        <dbReference type="EMBL" id="AVP99074.1"/>
    </source>
</evidence>
<name>A0A2P1PWB3_9GAMM</name>
<dbReference type="Pfam" id="PF00593">
    <property type="entry name" value="TonB_dep_Rec_b-barrel"/>
    <property type="match status" value="1"/>
</dbReference>
<evidence type="ECO:0000256" key="9">
    <source>
        <dbReference type="RuleBase" id="RU003357"/>
    </source>
</evidence>
<accession>A0A2P1PWB3</accession>
<evidence type="ECO:0000259" key="12">
    <source>
        <dbReference type="Pfam" id="PF00593"/>
    </source>
</evidence>
<comment type="subcellular location">
    <subcellularLocation>
        <location evidence="1 8">Cell outer membrane</location>
        <topology evidence="1 8">Multi-pass membrane protein</topology>
    </subcellularLocation>
</comment>
<evidence type="ECO:0000256" key="6">
    <source>
        <dbReference type="ARBA" id="ARBA00023136"/>
    </source>
</evidence>
<evidence type="ECO:0000256" key="5">
    <source>
        <dbReference type="ARBA" id="ARBA00023077"/>
    </source>
</evidence>
<keyword evidence="7 8" id="KW-0998">Cell outer membrane</keyword>
<feature type="region of interest" description="Disordered" evidence="10">
    <location>
        <begin position="28"/>
        <end position="48"/>
    </location>
</feature>
<dbReference type="Gene3D" id="2.40.170.20">
    <property type="entry name" value="TonB-dependent receptor, beta-barrel domain"/>
    <property type="match status" value="1"/>
</dbReference>
<feature type="domain" description="TonB-dependent receptor plug" evidence="13">
    <location>
        <begin position="68"/>
        <end position="176"/>
    </location>
</feature>
<organism evidence="14 15">
    <name type="scientific">Ahniella affigens</name>
    <dbReference type="NCBI Taxonomy" id="2021234"/>
    <lineage>
        <taxon>Bacteria</taxon>
        <taxon>Pseudomonadati</taxon>
        <taxon>Pseudomonadota</taxon>
        <taxon>Gammaproteobacteria</taxon>
        <taxon>Lysobacterales</taxon>
        <taxon>Rhodanobacteraceae</taxon>
        <taxon>Ahniella</taxon>
    </lineage>
</organism>
<proteinExistence type="inferred from homology"/>
<gene>
    <name evidence="14" type="ORF">C7S18_18720</name>
</gene>
<dbReference type="PANTHER" id="PTHR30069">
    <property type="entry name" value="TONB-DEPENDENT OUTER MEMBRANE RECEPTOR"/>
    <property type="match status" value="1"/>
</dbReference>
<keyword evidence="3 8" id="KW-1134">Transmembrane beta strand</keyword>
<evidence type="ECO:0000256" key="7">
    <source>
        <dbReference type="ARBA" id="ARBA00023237"/>
    </source>
</evidence>
<comment type="similarity">
    <text evidence="8 9">Belongs to the TonB-dependent receptor family.</text>
</comment>
<dbReference type="InterPro" id="IPR039426">
    <property type="entry name" value="TonB-dep_rcpt-like"/>
</dbReference>
<reference evidence="14 15" key="1">
    <citation type="submission" date="2018-03" db="EMBL/GenBank/DDBJ databases">
        <title>Ahniella affigens gen. nov., sp. nov., a gammaproteobacterium isolated from sandy soil near a stream.</title>
        <authorList>
            <person name="Ko Y."/>
            <person name="Kim J.-H."/>
        </authorList>
    </citation>
    <scope>NUCLEOTIDE SEQUENCE [LARGE SCALE GENOMIC DNA]</scope>
    <source>
        <strain evidence="14 15">D13</strain>
    </source>
</reference>
<dbReference type="AlphaFoldDB" id="A0A2P1PWB3"/>
<dbReference type="RefSeq" id="WP_106892993.1">
    <property type="nucleotide sequence ID" value="NZ_CP027860.1"/>
</dbReference>
<dbReference type="PANTHER" id="PTHR30069:SF36">
    <property type="entry name" value="BLL6948 PROTEIN"/>
    <property type="match status" value="1"/>
</dbReference>
<dbReference type="Proteomes" id="UP000241074">
    <property type="component" value="Chromosome"/>
</dbReference>
<keyword evidence="5 9" id="KW-0798">TonB box</keyword>
<evidence type="ECO:0000256" key="1">
    <source>
        <dbReference type="ARBA" id="ARBA00004571"/>
    </source>
</evidence>
<evidence type="ECO:0000256" key="4">
    <source>
        <dbReference type="ARBA" id="ARBA00022692"/>
    </source>
</evidence>
<keyword evidence="2 8" id="KW-0813">Transport</keyword>
<dbReference type="Pfam" id="PF07715">
    <property type="entry name" value="Plug"/>
    <property type="match status" value="1"/>
</dbReference>
<protein>
    <submittedName>
        <fullName evidence="14">TonB-dependent receptor</fullName>
    </submittedName>
</protein>
<evidence type="ECO:0000259" key="13">
    <source>
        <dbReference type="Pfam" id="PF07715"/>
    </source>
</evidence>
<dbReference type="InterPro" id="IPR000531">
    <property type="entry name" value="Beta-barrel_TonB"/>
</dbReference>
<evidence type="ECO:0000256" key="3">
    <source>
        <dbReference type="ARBA" id="ARBA00022452"/>
    </source>
</evidence>
<keyword evidence="15" id="KW-1185">Reference proteome</keyword>
<evidence type="ECO:0000256" key="11">
    <source>
        <dbReference type="SAM" id="SignalP"/>
    </source>
</evidence>
<dbReference type="InterPro" id="IPR036942">
    <property type="entry name" value="Beta-barrel_TonB_sf"/>
</dbReference>
<keyword evidence="11" id="KW-0732">Signal</keyword>
<dbReference type="SUPFAM" id="SSF56935">
    <property type="entry name" value="Porins"/>
    <property type="match status" value="1"/>
</dbReference>
<dbReference type="InterPro" id="IPR037066">
    <property type="entry name" value="Plug_dom_sf"/>
</dbReference>
<evidence type="ECO:0000256" key="8">
    <source>
        <dbReference type="PROSITE-ProRule" id="PRU01360"/>
    </source>
</evidence>
<feature type="chain" id="PRO_5015164898" evidence="11">
    <location>
        <begin position="21"/>
        <end position="701"/>
    </location>
</feature>